<dbReference type="Pfam" id="PF12867">
    <property type="entry name" value="DinB_2"/>
    <property type="match status" value="1"/>
</dbReference>
<protein>
    <submittedName>
        <fullName evidence="2">DinB family protein</fullName>
    </submittedName>
</protein>
<dbReference type="Proteomes" id="UP001596997">
    <property type="component" value="Unassembled WGS sequence"/>
</dbReference>
<dbReference type="Gene3D" id="1.20.120.450">
    <property type="entry name" value="dinb family like domain"/>
    <property type="match status" value="1"/>
</dbReference>
<keyword evidence="3" id="KW-1185">Reference proteome</keyword>
<evidence type="ECO:0000259" key="1">
    <source>
        <dbReference type="Pfam" id="PF12867"/>
    </source>
</evidence>
<name>A0ABW3I568_9FLAO</name>
<evidence type="ECO:0000313" key="3">
    <source>
        <dbReference type="Proteomes" id="UP001596997"/>
    </source>
</evidence>
<dbReference type="InterPro" id="IPR024775">
    <property type="entry name" value="DinB-like"/>
</dbReference>
<comment type="caution">
    <text evidence="2">The sequence shown here is derived from an EMBL/GenBank/DDBJ whole genome shotgun (WGS) entry which is preliminary data.</text>
</comment>
<feature type="domain" description="DinB-like" evidence="1">
    <location>
        <begin position="160"/>
        <end position="298"/>
    </location>
</feature>
<dbReference type="EMBL" id="JBHTJM010000009">
    <property type="protein sequence ID" value="MFD0964637.1"/>
    <property type="molecule type" value="Genomic_DNA"/>
</dbReference>
<accession>A0ABW3I568</accession>
<evidence type="ECO:0000313" key="2">
    <source>
        <dbReference type="EMBL" id="MFD0964637.1"/>
    </source>
</evidence>
<organism evidence="2 3">
    <name type="scientific">Pseudofulvibacter geojedonensis</name>
    <dbReference type="NCBI Taxonomy" id="1123758"/>
    <lineage>
        <taxon>Bacteria</taxon>
        <taxon>Pseudomonadati</taxon>
        <taxon>Bacteroidota</taxon>
        <taxon>Flavobacteriia</taxon>
        <taxon>Flavobacteriales</taxon>
        <taxon>Flavobacteriaceae</taxon>
        <taxon>Pseudofulvibacter</taxon>
    </lineage>
</organism>
<proteinExistence type="predicted"/>
<sequence length="322" mass="37371">MIHKLHFSIDIKADTKLIWKALWNDHYYRNWTGVFFEGSHAVTNNWEEGSIVHFLAPDKNGIYSNIEKHIPNKTILFKHIGLVKEGKEIAIDDETKKWTGASESYTLTEEKDYNILTVEIDVLDEHLDFMKETFPKALERIKSNCNSISSFNLDEAVSLLSSTPTTLISFLKDLPENWIHQNEGENTWSPFDIIGHLIHGEKTDWIPRTRIILENHSDKKFAPFDRFAQFENSKGKTLHELLMEFKKLRKENLIFLKTLKITEQDLLKEGIHPEFGTVTLQQLLATWVTHDLGHIAQIAKVMAKKYKNEVGPWSAYIKIVNE</sequence>
<dbReference type="SUPFAM" id="SSF109854">
    <property type="entry name" value="DinB/YfiT-like putative metalloenzymes"/>
    <property type="match status" value="1"/>
</dbReference>
<dbReference type="RefSeq" id="WP_377716177.1">
    <property type="nucleotide sequence ID" value="NZ_JBHTJM010000009.1"/>
</dbReference>
<dbReference type="InterPro" id="IPR034660">
    <property type="entry name" value="DinB/YfiT-like"/>
</dbReference>
<dbReference type="SUPFAM" id="SSF55961">
    <property type="entry name" value="Bet v1-like"/>
    <property type="match status" value="1"/>
</dbReference>
<reference evidence="3" key="1">
    <citation type="journal article" date="2019" name="Int. J. Syst. Evol. Microbiol.">
        <title>The Global Catalogue of Microorganisms (GCM) 10K type strain sequencing project: providing services to taxonomists for standard genome sequencing and annotation.</title>
        <authorList>
            <consortium name="The Broad Institute Genomics Platform"/>
            <consortium name="The Broad Institute Genome Sequencing Center for Infectious Disease"/>
            <person name="Wu L."/>
            <person name="Ma J."/>
        </authorList>
    </citation>
    <scope>NUCLEOTIDE SEQUENCE [LARGE SCALE GENOMIC DNA]</scope>
    <source>
        <strain evidence="3">CCUG 62114</strain>
    </source>
</reference>
<dbReference type="Gene3D" id="3.30.530.20">
    <property type="match status" value="1"/>
</dbReference>
<dbReference type="InterPro" id="IPR023393">
    <property type="entry name" value="START-like_dom_sf"/>
</dbReference>
<gene>
    <name evidence="2" type="ORF">ACFQ1O_11535</name>
</gene>